<keyword evidence="1" id="KW-0472">Membrane</keyword>
<name>A0A139HP80_9PEZI</name>
<keyword evidence="1" id="KW-1133">Transmembrane helix</keyword>
<dbReference type="Proteomes" id="UP000070133">
    <property type="component" value="Unassembled WGS sequence"/>
</dbReference>
<reference evidence="2 3" key="1">
    <citation type="submission" date="2015-07" db="EMBL/GenBank/DDBJ databases">
        <title>Comparative genomics of the Sigatoka disease complex on banana suggests a link between parallel evolutionary changes in Pseudocercospora fijiensis and Pseudocercospora eumusae and increased virulence on the banana host.</title>
        <authorList>
            <person name="Chang T.-C."/>
            <person name="Salvucci A."/>
            <person name="Crous P.W."/>
            <person name="Stergiopoulos I."/>
        </authorList>
    </citation>
    <scope>NUCLEOTIDE SEQUENCE [LARGE SCALE GENOMIC DNA]</scope>
    <source>
        <strain evidence="2 3">CBS 114824</strain>
    </source>
</reference>
<feature type="transmembrane region" description="Helical" evidence="1">
    <location>
        <begin position="61"/>
        <end position="79"/>
    </location>
</feature>
<gene>
    <name evidence="2" type="ORF">AC578_100</name>
</gene>
<evidence type="ECO:0000313" key="2">
    <source>
        <dbReference type="EMBL" id="KXT04197.1"/>
    </source>
</evidence>
<sequence>MDLKAFQCFQHHFVESVDLKDLASIDHKGAHLLCSCARSQSQNRSSGVAPMNMAARLNRNYLVIGLSTIAVSCWTTAYLPNSPIQAKFLNRAERVALLRHISSNATGTRRTQVEEEILGSMGPLCKVYLEAAATLEDAVVVVFDGH</sequence>
<dbReference type="EMBL" id="LFZN01000023">
    <property type="protein sequence ID" value="KXT04197.1"/>
    <property type="molecule type" value="Genomic_DNA"/>
</dbReference>
<keyword evidence="3" id="KW-1185">Reference proteome</keyword>
<accession>A0A139HP80</accession>
<comment type="caution">
    <text evidence="2">The sequence shown here is derived from an EMBL/GenBank/DDBJ whole genome shotgun (WGS) entry which is preliminary data.</text>
</comment>
<evidence type="ECO:0000313" key="3">
    <source>
        <dbReference type="Proteomes" id="UP000070133"/>
    </source>
</evidence>
<dbReference type="AlphaFoldDB" id="A0A139HP80"/>
<keyword evidence="1" id="KW-0812">Transmembrane</keyword>
<protein>
    <submittedName>
        <fullName evidence="2">Uncharacterized protein</fullName>
    </submittedName>
</protein>
<organism evidence="2 3">
    <name type="scientific">Pseudocercospora eumusae</name>
    <dbReference type="NCBI Taxonomy" id="321146"/>
    <lineage>
        <taxon>Eukaryota</taxon>
        <taxon>Fungi</taxon>
        <taxon>Dikarya</taxon>
        <taxon>Ascomycota</taxon>
        <taxon>Pezizomycotina</taxon>
        <taxon>Dothideomycetes</taxon>
        <taxon>Dothideomycetidae</taxon>
        <taxon>Mycosphaerellales</taxon>
        <taxon>Mycosphaerellaceae</taxon>
        <taxon>Pseudocercospora</taxon>
    </lineage>
</organism>
<proteinExistence type="predicted"/>
<evidence type="ECO:0000256" key="1">
    <source>
        <dbReference type="SAM" id="Phobius"/>
    </source>
</evidence>